<name>A0A9X3LVK0_9CORY</name>
<reference evidence="1" key="1">
    <citation type="submission" date="2022-02" db="EMBL/GenBank/DDBJ databases">
        <title>Corynebacterium sp. from urogenital microbiome.</title>
        <authorList>
            <person name="Cappelli E.A."/>
            <person name="Ribeiro T.G."/>
            <person name="Peixe L."/>
        </authorList>
    </citation>
    <scope>NUCLEOTIDE SEQUENCE</scope>
    <source>
        <strain evidence="1">C21Ua_68</strain>
    </source>
</reference>
<evidence type="ECO:0000313" key="4">
    <source>
        <dbReference type="Proteomes" id="UP001371299"/>
    </source>
</evidence>
<accession>A0A9X3LVK0</accession>
<sequence length="439" mass="48360">MTFTRPEHLSSIDADSWPNVATVPAPRWPGMKARRAEAEFAKACDDAGLELDLDAEGGPDLKVGHDALFERIATSGWLGFAESFMAGEWTVTSSSQLVKVLGRLLGVGYLPKAKAKALSPSDSEPGELPLDLVRLYSGDGLSHVGGIFTSGVPTTIRETVESYSPRAGRKEPKSHFVDVTTLSEPTSVDRDDLGDAQRRAADWLLDVTRTGAGTHLLVYPAAGMQPAMRATKRRATVDVLTSDVDQISQMREALVLEGADDSIHVERIPGVVPNPKQWHDHYDAIVTVEKVEQLSPHERKEYIRAVDRFLTPNGRAGIQSIVATEAMTEAGKSSIQALRAYVWPGLDYPLTTELHQLVDKNSNLRIVSETHVGTHYLESLRQQRSFFDGHLREAAAAGFDPVFRRLWTFQFALREALMTLGMIDAVQFGLTHRNRGGRR</sequence>
<dbReference type="Proteomes" id="UP001371299">
    <property type="component" value="Unassembled WGS sequence"/>
</dbReference>
<dbReference type="PANTHER" id="PTHR43667:SF2">
    <property type="entry name" value="FATTY ACID C-METHYL TRANSFERASE"/>
    <property type="match status" value="1"/>
</dbReference>
<proteinExistence type="predicted"/>
<dbReference type="InterPro" id="IPR050723">
    <property type="entry name" value="CFA/CMAS"/>
</dbReference>
<dbReference type="EMBL" id="JBBMGJ010000002">
    <property type="protein sequence ID" value="MEK0144684.1"/>
    <property type="molecule type" value="Genomic_DNA"/>
</dbReference>
<dbReference type="Pfam" id="PF02353">
    <property type="entry name" value="CMAS"/>
    <property type="match status" value="1"/>
</dbReference>
<keyword evidence="4" id="KW-1185">Reference proteome</keyword>
<comment type="caution">
    <text evidence="1">The sequence shown here is derived from an EMBL/GenBank/DDBJ whole genome shotgun (WGS) entry which is preliminary data.</text>
</comment>
<dbReference type="RefSeq" id="WP_238800936.1">
    <property type="nucleotide sequence ID" value="NZ_JAKMUZ010000001.1"/>
</dbReference>
<dbReference type="EC" id="2.1.1.-" evidence="1"/>
<evidence type="ECO:0000313" key="2">
    <source>
        <dbReference type="EMBL" id="MEK0144684.1"/>
    </source>
</evidence>
<keyword evidence="1" id="KW-0808">Transferase</keyword>
<gene>
    <name evidence="1" type="ORF">L8V22_00265</name>
    <name evidence="2" type="ORF">WMQ01_01135</name>
</gene>
<organism evidence="1 3">
    <name type="scientific">Corynebacterium yonathiae</name>
    <dbReference type="NCBI Taxonomy" id="2913504"/>
    <lineage>
        <taxon>Bacteria</taxon>
        <taxon>Bacillati</taxon>
        <taxon>Actinomycetota</taxon>
        <taxon>Actinomycetes</taxon>
        <taxon>Mycobacteriales</taxon>
        <taxon>Corynebacteriaceae</taxon>
        <taxon>Corynebacterium</taxon>
    </lineage>
</organism>
<evidence type="ECO:0000313" key="3">
    <source>
        <dbReference type="Proteomes" id="UP001146439"/>
    </source>
</evidence>
<keyword evidence="1" id="KW-0489">Methyltransferase</keyword>
<dbReference type="InterPro" id="IPR029063">
    <property type="entry name" value="SAM-dependent_MTases_sf"/>
</dbReference>
<protein>
    <submittedName>
        <fullName evidence="1">Class I SAM-dependent methyltransferase</fullName>
        <ecNumber evidence="1">2.1.1.-</ecNumber>
    </submittedName>
</protein>
<evidence type="ECO:0000313" key="1">
    <source>
        <dbReference type="EMBL" id="MCZ9295001.1"/>
    </source>
</evidence>
<dbReference type="AlphaFoldDB" id="A0A9X3LVK0"/>
<dbReference type="PANTHER" id="PTHR43667">
    <property type="entry name" value="CYCLOPROPANE-FATTY-ACYL-PHOSPHOLIPID SYNTHASE"/>
    <property type="match status" value="1"/>
</dbReference>
<dbReference type="EMBL" id="JAKMUZ010000001">
    <property type="protein sequence ID" value="MCZ9295001.1"/>
    <property type="molecule type" value="Genomic_DNA"/>
</dbReference>
<dbReference type="GO" id="GO:0032259">
    <property type="term" value="P:methylation"/>
    <property type="evidence" value="ECO:0007669"/>
    <property type="project" value="UniProtKB-KW"/>
</dbReference>
<dbReference type="SUPFAM" id="SSF53335">
    <property type="entry name" value="S-adenosyl-L-methionine-dependent methyltransferases"/>
    <property type="match status" value="1"/>
</dbReference>
<dbReference type="Gene3D" id="3.40.50.150">
    <property type="entry name" value="Vaccinia Virus protein VP39"/>
    <property type="match status" value="1"/>
</dbReference>
<dbReference type="Proteomes" id="UP001146439">
    <property type="component" value="Unassembled WGS sequence"/>
</dbReference>
<dbReference type="GO" id="GO:0008168">
    <property type="term" value="F:methyltransferase activity"/>
    <property type="evidence" value="ECO:0007669"/>
    <property type="project" value="UniProtKB-KW"/>
</dbReference>
<reference evidence="2 4" key="2">
    <citation type="submission" date="2024-01" db="EMBL/GenBank/DDBJ databases">
        <title>Description of two novel Corynebacterium species isolated from human nasal passages and skin.</title>
        <authorList>
            <person name="Popowitch E."/>
            <person name="Tran T.H."/>
            <person name="Escapa I.F."/>
            <person name="Bhatt E."/>
            <person name="Sozat A.K."/>
            <person name="Roberts A.Q."/>
            <person name="Segre J.A."/>
            <person name="Kong H."/>
            <person name="Conlan S."/>
            <person name="Lemon K.P."/>
            <person name="Kelly M.S."/>
        </authorList>
    </citation>
    <scope>NUCLEOTIDE SEQUENCE [LARGE SCALE GENOMIC DNA]</scope>
    <source>
        <strain evidence="2 4">KPL2619</strain>
    </source>
</reference>